<dbReference type="AlphaFoldDB" id="A0A164ZPD4"/>
<dbReference type="InterPro" id="IPR001680">
    <property type="entry name" value="WD40_rpt"/>
</dbReference>
<dbReference type="InterPro" id="IPR051246">
    <property type="entry name" value="WDR48"/>
</dbReference>
<dbReference type="PANTHER" id="PTHR19862">
    <property type="entry name" value="WD REPEAT-CONTAINING PROTEIN 48"/>
    <property type="match status" value="1"/>
</dbReference>
<reference evidence="5 6" key="1">
    <citation type="journal article" date="2016" name="Fungal Biol.">
        <title>The genome of Xylona heveae provides a window into fungal endophytism.</title>
        <authorList>
            <person name="Gazis R."/>
            <person name="Kuo A."/>
            <person name="Riley R."/>
            <person name="LaButti K."/>
            <person name="Lipzen A."/>
            <person name="Lin J."/>
            <person name="Amirebrahimi M."/>
            <person name="Hesse C.N."/>
            <person name="Spatafora J.W."/>
            <person name="Henrissat B."/>
            <person name="Hainaut M."/>
            <person name="Grigoriev I.V."/>
            <person name="Hibbett D.S."/>
        </authorList>
    </citation>
    <scope>NUCLEOTIDE SEQUENCE [LARGE SCALE GENOMIC DNA]</scope>
    <source>
        <strain evidence="5 6">TC161</strain>
    </source>
</reference>
<dbReference type="FunCoup" id="A0A164ZPD4">
    <property type="interactions" value="77"/>
</dbReference>
<evidence type="ECO:0000256" key="3">
    <source>
        <dbReference type="PROSITE-ProRule" id="PRU00221"/>
    </source>
</evidence>
<keyword evidence="1 3" id="KW-0853">WD repeat</keyword>
<feature type="region of interest" description="Disordered" evidence="4">
    <location>
        <begin position="579"/>
        <end position="629"/>
    </location>
</feature>
<dbReference type="Proteomes" id="UP000076632">
    <property type="component" value="Unassembled WGS sequence"/>
</dbReference>
<dbReference type="GO" id="GO:0000724">
    <property type="term" value="P:double-strand break repair via homologous recombination"/>
    <property type="evidence" value="ECO:0007669"/>
    <property type="project" value="TreeGrafter"/>
</dbReference>
<dbReference type="OrthoDB" id="2421129at2759"/>
<organism evidence="5 6">
    <name type="scientific">Xylona heveae (strain CBS 132557 / TC161)</name>
    <dbReference type="NCBI Taxonomy" id="1328760"/>
    <lineage>
        <taxon>Eukaryota</taxon>
        <taxon>Fungi</taxon>
        <taxon>Dikarya</taxon>
        <taxon>Ascomycota</taxon>
        <taxon>Pezizomycotina</taxon>
        <taxon>Xylonomycetes</taxon>
        <taxon>Xylonales</taxon>
        <taxon>Xylonaceae</taxon>
        <taxon>Xylona</taxon>
    </lineage>
</organism>
<feature type="compositionally biased region" description="Basic and acidic residues" evidence="4">
    <location>
        <begin position="764"/>
        <end position="784"/>
    </location>
</feature>
<evidence type="ECO:0000256" key="1">
    <source>
        <dbReference type="ARBA" id="ARBA00022574"/>
    </source>
</evidence>
<dbReference type="STRING" id="1328760.A0A164ZPD4"/>
<protein>
    <submittedName>
        <fullName evidence="5">WD repeat protein-like protein</fullName>
    </submittedName>
</protein>
<dbReference type="InParanoid" id="A0A164ZPD4"/>
<dbReference type="InterPro" id="IPR019775">
    <property type="entry name" value="WD40_repeat_CS"/>
</dbReference>
<dbReference type="PROSITE" id="PS50294">
    <property type="entry name" value="WD_REPEATS_REGION"/>
    <property type="match status" value="2"/>
</dbReference>
<dbReference type="GeneID" id="28901513"/>
<dbReference type="InterPro" id="IPR015943">
    <property type="entry name" value="WD40/YVTN_repeat-like_dom_sf"/>
</dbReference>
<proteinExistence type="predicted"/>
<dbReference type="CDD" id="cd00200">
    <property type="entry name" value="WD40"/>
    <property type="match status" value="1"/>
</dbReference>
<feature type="compositionally biased region" description="Polar residues" evidence="4">
    <location>
        <begin position="368"/>
        <end position="377"/>
    </location>
</feature>
<dbReference type="SUPFAM" id="SSF50978">
    <property type="entry name" value="WD40 repeat-like"/>
    <property type="match status" value="1"/>
</dbReference>
<feature type="repeat" description="WD" evidence="3">
    <location>
        <begin position="19"/>
        <end position="53"/>
    </location>
</feature>
<feature type="compositionally biased region" description="Low complexity" evidence="4">
    <location>
        <begin position="357"/>
        <end position="367"/>
    </location>
</feature>
<dbReference type="InterPro" id="IPR036322">
    <property type="entry name" value="WD40_repeat_dom_sf"/>
</dbReference>
<feature type="compositionally biased region" description="Pro residues" evidence="4">
    <location>
        <begin position="753"/>
        <end position="763"/>
    </location>
</feature>
<feature type="region of interest" description="Disordered" evidence="4">
    <location>
        <begin position="54"/>
        <end position="80"/>
    </location>
</feature>
<dbReference type="EMBL" id="KV407466">
    <property type="protein sequence ID" value="KZF19341.1"/>
    <property type="molecule type" value="Genomic_DNA"/>
</dbReference>
<feature type="region of interest" description="Disordered" evidence="4">
    <location>
        <begin position="348"/>
        <end position="380"/>
    </location>
</feature>
<feature type="repeat" description="WD" evidence="3">
    <location>
        <begin position="216"/>
        <end position="257"/>
    </location>
</feature>
<dbReference type="Pfam" id="PF00400">
    <property type="entry name" value="WD40"/>
    <property type="match status" value="4"/>
</dbReference>
<dbReference type="OMA" id="PMWLGDV"/>
<dbReference type="SMART" id="SM00320">
    <property type="entry name" value="WD40"/>
    <property type="match status" value="8"/>
</dbReference>
<keyword evidence="2" id="KW-0677">Repeat</keyword>
<dbReference type="Pfam" id="PF11816">
    <property type="entry name" value="DUF3337"/>
    <property type="match status" value="1"/>
</dbReference>
<feature type="region of interest" description="Disordered" evidence="4">
    <location>
        <begin position="666"/>
        <end position="784"/>
    </location>
</feature>
<name>A0A164ZPD4_XYLHT</name>
<feature type="compositionally biased region" description="Polar residues" evidence="4">
    <location>
        <begin position="67"/>
        <end position="80"/>
    </location>
</feature>
<dbReference type="InterPro" id="IPR021772">
    <property type="entry name" value="WDR48/Bun107"/>
</dbReference>
<dbReference type="GO" id="GO:0043130">
    <property type="term" value="F:ubiquitin binding"/>
    <property type="evidence" value="ECO:0007669"/>
    <property type="project" value="TreeGrafter"/>
</dbReference>
<evidence type="ECO:0000256" key="2">
    <source>
        <dbReference type="ARBA" id="ARBA00022737"/>
    </source>
</evidence>
<evidence type="ECO:0000313" key="5">
    <source>
        <dbReference type="EMBL" id="KZF19341.1"/>
    </source>
</evidence>
<dbReference type="PANTHER" id="PTHR19862:SF14">
    <property type="entry name" value="WD REPEAT-CONTAINING PROTEIN 48"/>
    <property type="match status" value="1"/>
</dbReference>
<sequence>MARKARQRISYVLPLARSTGGHLLGVNGLAVDKQRSILYSGGRDGVICAWDVSAPGGPHDDPESGNLARSTPSNPSASLRTQAQAHTHWVNDIVLTQNNSALVSASSDITVKLWRPDAEDGQLPQTIGLHSDYVKCLASPGPRADWVASGALDKKVCLWDLAGGGERLQINVGEGEASAKGSVYALSARDTILACGGPESIVRVWDPRSGRRITNFVGHTDNVRDILISEDGGTIMSASSDQTVKVWSVTAGRCMHTLTMHNDSVWSLYSDHPHLSVFYSGDRSGLIAKTDSRRVAECSDGMCIAVCQEHEGINKVVASDDSIWTATSSSSINRWSDVDTDVDVQLPENMSHRRHSSIASRSRFSLSGPSNPSTGNDASKKQIPMSCLLRLSNTATFPFPSKHHRDSEAATVYSAASIRRGSETYEEESFVTGTPLYQLPIDCIEGQHGLIKHVMLNDRRRVLTLDTTGEVMMWDLVKCVCIKSFGKRHLEDVAPEVNTTESVANWCAVDTRTGRLTCILTENYCFDAEVYADELNLDQQIEFREDQRINLGKWVLRYLFANLIDEEIKRDGTYRAALNEGSGRSEGPWRRNAPPSIELPPASMNGWQAHKPGPSSALTPQANGYSRPAVTPGLSIGLATPNIQPMMHTQNAAHKDNTLPAMAEEGSDLEKRVSHHSQSTASMEKPTDYFSAGPVANPPVTPGGSSAKGGEGTLDENAPLSPQDGEKGTPAKEGGSRFSKKFRMSFSTKKNPKPAPAEAPKPAPVDEKSEDSDAKSSGSEEKSVEDNFFGVVQKIRYGYQDAVQAQEEGPLAVGILPSLPNETPVLKPPPETTVIIQEEHPDLGGVADLFRGTVASVGKEADAIEKLAPMWLGDLLIRNQIPVKDMPKISFVLYPYQDLLPSVAGEDGSNTRLNANRMLRARKILGYVAERIEPQPEKPDPDALKPEEYLELYCQNQVVLPTMTLATLRTYVWKGGGDIVLYYKANGKKAIGRSP</sequence>
<gene>
    <name evidence="5" type="ORF">L228DRAFT_285770</name>
</gene>
<keyword evidence="6" id="KW-1185">Reference proteome</keyword>
<feature type="repeat" description="WD" evidence="3">
    <location>
        <begin position="83"/>
        <end position="114"/>
    </location>
</feature>
<dbReference type="PROSITE" id="PS00678">
    <property type="entry name" value="WD_REPEATS_1"/>
    <property type="match status" value="1"/>
</dbReference>
<dbReference type="PROSITE" id="PS50082">
    <property type="entry name" value="WD_REPEATS_2"/>
    <property type="match status" value="3"/>
</dbReference>
<accession>A0A164ZPD4</accession>
<evidence type="ECO:0000313" key="6">
    <source>
        <dbReference type="Proteomes" id="UP000076632"/>
    </source>
</evidence>
<dbReference type="Gene3D" id="2.130.10.10">
    <property type="entry name" value="YVTN repeat-like/Quinoprotein amine dehydrogenase"/>
    <property type="match status" value="2"/>
</dbReference>
<evidence type="ECO:0000256" key="4">
    <source>
        <dbReference type="SAM" id="MobiDB-lite"/>
    </source>
</evidence>
<dbReference type="FunFam" id="2.130.10.10:FF:001614">
    <property type="entry name" value="WD repeat protein"/>
    <property type="match status" value="1"/>
</dbReference>
<dbReference type="RefSeq" id="XP_018184896.1">
    <property type="nucleotide sequence ID" value="XM_018336376.1"/>
</dbReference>
<dbReference type="CDD" id="cd17041">
    <property type="entry name" value="Ubl_WDR48"/>
    <property type="match status" value="1"/>
</dbReference>